<feature type="compositionally biased region" description="Acidic residues" evidence="1">
    <location>
        <begin position="660"/>
        <end position="669"/>
    </location>
</feature>
<feature type="compositionally biased region" description="Gly residues" evidence="1">
    <location>
        <begin position="804"/>
        <end position="821"/>
    </location>
</feature>
<gene>
    <name evidence="2" type="ORF">AG1IA_00788</name>
</gene>
<keyword evidence="3" id="KW-1185">Reference proteome</keyword>
<accession>L8X7X5</accession>
<feature type="compositionally biased region" description="Pro residues" evidence="1">
    <location>
        <begin position="466"/>
        <end position="476"/>
    </location>
</feature>
<feature type="compositionally biased region" description="Gly residues" evidence="1">
    <location>
        <begin position="784"/>
        <end position="795"/>
    </location>
</feature>
<evidence type="ECO:0000256" key="1">
    <source>
        <dbReference type="SAM" id="MobiDB-lite"/>
    </source>
</evidence>
<dbReference type="HOGENOM" id="CLU_014635_0_0_1"/>
<sequence length="914" mass="96420">MPGPCSILNPTSVDFRRYNTMPDSVASASPLSSPPLSRPHSVTGHHHTEHHPHFPFSHPHPHPHPHSHPLNIHTPRTGSPLARRTESPGNRVQFADDPDHPRSPTVERANHPGRINDMPTGSLSAAMAARAGSPSISKWIVRDVIFVADESVASPPAQQQQQGLPPQRRLSSRRGSMAAVDPWGKHYDEVGVNLTLEIKIPRMLTSAIGKSTPTNAVVEEDPHGHSSSPGPYGGSRSFRERSHQRRSSWGANSGSDGEGERKRSRMSFAFSSFTPISPTPASARQGPPQRTGSPGIGSGFAASFGPAQGRARTRSTGSSGGVDLSSHNPTQDRSGARQPQLSAQQLYDLAMSSRDPAAPHSTPVQGVSAAVEPAHFTALPDGEILPFLDRPGEVEALINTPGTQSYKLFALLGILFPRPKEEDSPKEIKDESNIKTSAAKIETSQPMWPLFPGEERDSKSINAAQPPSPAPVPPSKAAPAQHPLGLPSQPTQWTFAQLLTHLTQTTREQLPDKEWVLFARACIRTRSEALWERVKGCLGVPNDIYEDEDIEDEDDDESHVGPVGISDLANLSPVARFKSFRDADHAAVGSDHAVSDEEHEPEAWIEPVFSGGPGSARGSVSNSPTAYFSGVTGLGGGRGDSKSWAGSVSGRSDGGRMELIGEEEEEEEGEGNKDKDSTGADKTPEPESPVVGLRIMTAPMSPGFHPGHTPASNAGMGSGTVSPAPVTGETTPSGAVPIPAPSSGAASPTPASPSPSIHQFLGPPMPNRGGGAWISPLSNTISTGGRGLSGMGARSGAGWNSPTSGGGRNSPISSGGGGGGWNSPLSRGNRGSRGDAWNPATERGPGNPIFPSSFARLSLGPTLIANNPNLRNGPPASAYPPFRYLRERYKWARPGSENDFAVTIASESSDAGRY</sequence>
<feature type="region of interest" description="Disordered" evidence="1">
    <location>
        <begin position="445"/>
        <end position="486"/>
    </location>
</feature>
<feature type="compositionally biased region" description="Low complexity" evidence="1">
    <location>
        <begin position="155"/>
        <end position="167"/>
    </location>
</feature>
<dbReference type="EMBL" id="AFRT01000146">
    <property type="protein sequence ID" value="ELU45178.1"/>
    <property type="molecule type" value="Genomic_DNA"/>
</dbReference>
<feature type="compositionally biased region" description="Polar residues" evidence="1">
    <location>
        <begin position="325"/>
        <end position="340"/>
    </location>
</feature>
<feature type="compositionally biased region" description="Low complexity" evidence="1">
    <location>
        <begin position="732"/>
        <end position="757"/>
    </location>
</feature>
<dbReference type="Proteomes" id="UP000011668">
    <property type="component" value="Unassembled WGS sequence"/>
</dbReference>
<feature type="region of interest" description="Disordered" evidence="1">
    <location>
        <begin position="23"/>
        <end position="120"/>
    </location>
</feature>
<evidence type="ECO:0000313" key="2">
    <source>
        <dbReference type="EMBL" id="ELU45178.1"/>
    </source>
</evidence>
<comment type="caution">
    <text evidence="2">The sequence shown here is derived from an EMBL/GenBank/DDBJ whole genome shotgun (WGS) entry which is preliminary data.</text>
</comment>
<evidence type="ECO:0000313" key="3">
    <source>
        <dbReference type="Proteomes" id="UP000011668"/>
    </source>
</evidence>
<feature type="compositionally biased region" description="Basic and acidic residues" evidence="1">
    <location>
        <begin position="670"/>
        <end position="685"/>
    </location>
</feature>
<name>L8X7X5_THACA</name>
<dbReference type="OMA" id="HEPEAWI"/>
<feature type="region of interest" description="Disordered" evidence="1">
    <location>
        <begin position="152"/>
        <end position="177"/>
    </location>
</feature>
<reference evidence="2 3" key="1">
    <citation type="journal article" date="2013" name="Nat. Commun.">
        <title>The evolution and pathogenic mechanisms of the rice sheath blight pathogen.</title>
        <authorList>
            <person name="Zheng A."/>
            <person name="Lin R."/>
            <person name="Xu L."/>
            <person name="Qin P."/>
            <person name="Tang C."/>
            <person name="Ai P."/>
            <person name="Zhang D."/>
            <person name="Liu Y."/>
            <person name="Sun Z."/>
            <person name="Feng H."/>
            <person name="Wang Y."/>
            <person name="Chen Y."/>
            <person name="Liang X."/>
            <person name="Fu R."/>
            <person name="Li Q."/>
            <person name="Zhang J."/>
            <person name="Yu X."/>
            <person name="Xie Z."/>
            <person name="Ding L."/>
            <person name="Guan P."/>
            <person name="Tang J."/>
            <person name="Liang Y."/>
            <person name="Wang S."/>
            <person name="Deng Q."/>
            <person name="Li S."/>
            <person name="Zhu J."/>
            <person name="Wang L."/>
            <person name="Liu H."/>
            <person name="Li P."/>
        </authorList>
    </citation>
    <scope>NUCLEOTIDE SEQUENCE [LARGE SCALE GENOMIC DNA]</scope>
    <source>
        <strain evidence="3">AG-1 IA</strain>
    </source>
</reference>
<dbReference type="STRING" id="983506.L8X7X5"/>
<proteinExistence type="predicted"/>
<feature type="region of interest" description="Disordered" evidence="1">
    <location>
        <begin position="633"/>
        <end position="853"/>
    </location>
</feature>
<feature type="compositionally biased region" description="Polar residues" evidence="1">
    <location>
        <begin position="269"/>
        <end position="292"/>
    </location>
</feature>
<feature type="region of interest" description="Disordered" evidence="1">
    <location>
        <begin position="214"/>
        <end position="340"/>
    </location>
</feature>
<protein>
    <submittedName>
        <fullName evidence="2">Uncharacterized protein</fullName>
    </submittedName>
</protein>
<dbReference type="AlphaFoldDB" id="L8X7X5"/>
<dbReference type="OrthoDB" id="2591449at2759"/>
<organism evidence="2 3">
    <name type="scientific">Thanatephorus cucumeris (strain AG1-IA)</name>
    <name type="common">Rice sheath blight fungus</name>
    <name type="synonym">Rhizoctonia solani</name>
    <dbReference type="NCBI Taxonomy" id="983506"/>
    <lineage>
        <taxon>Eukaryota</taxon>
        <taxon>Fungi</taxon>
        <taxon>Dikarya</taxon>
        <taxon>Basidiomycota</taxon>
        <taxon>Agaricomycotina</taxon>
        <taxon>Agaricomycetes</taxon>
        <taxon>Cantharellales</taxon>
        <taxon>Ceratobasidiaceae</taxon>
        <taxon>Rhizoctonia</taxon>
        <taxon>Rhizoctonia solani AG-1</taxon>
    </lineage>
</organism>